<dbReference type="EC" id="2.7.10.2" evidence="2"/>
<evidence type="ECO:0000256" key="3">
    <source>
        <dbReference type="ARBA" id="ARBA00022679"/>
    </source>
</evidence>
<evidence type="ECO:0000256" key="5">
    <source>
        <dbReference type="ARBA" id="ARBA00022777"/>
    </source>
</evidence>
<dbReference type="CDD" id="cd05387">
    <property type="entry name" value="BY-kinase"/>
    <property type="match status" value="1"/>
</dbReference>
<dbReference type="InterPro" id="IPR032807">
    <property type="entry name" value="GNVR"/>
</dbReference>
<dbReference type="Pfam" id="PF13614">
    <property type="entry name" value="AAA_31"/>
    <property type="match status" value="1"/>
</dbReference>
<feature type="transmembrane region" description="Helical" evidence="9">
    <location>
        <begin position="496"/>
        <end position="517"/>
    </location>
</feature>
<reference evidence="13" key="1">
    <citation type="journal article" date="2019" name="Int. J. Syst. Evol. Microbiol.">
        <title>The Global Catalogue of Microorganisms (GCM) 10K type strain sequencing project: providing services to taxonomists for standard genome sequencing and annotation.</title>
        <authorList>
            <consortium name="The Broad Institute Genomics Platform"/>
            <consortium name="The Broad Institute Genome Sequencing Center for Infectious Disease"/>
            <person name="Wu L."/>
            <person name="Ma J."/>
        </authorList>
    </citation>
    <scope>NUCLEOTIDE SEQUENCE [LARGE SCALE GENOMIC DNA]</scope>
    <source>
        <strain evidence="13">JCM 16722</strain>
    </source>
</reference>
<dbReference type="NCBIfam" id="TIGR01007">
    <property type="entry name" value="eps_fam"/>
    <property type="match status" value="1"/>
</dbReference>
<protein>
    <recommendedName>
        <fullName evidence="2">non-specific protein-tyrosine kinase</fullName>
        <ecNumber evidence="2">2.7.10.2</ecNumber>
    </recommendedName>
</protein>
<evidence type="ECO:0000313" key="12">
    <source>
        <dbReference type="EMBL" id="GAA4168116.1"/>
    </source>
</evidence>
<dbReference type="PANTHER" id="PTHR32309:SF13">
    <property type="entry name" value="FERRIC ENTEROBACTIN TRANSPORT PROTEIN FEPE"/>
    <property type="match status" value="1"/>
</dbReference>
<keyword evidence="7" id="KW-0829">Tyrosine-protein kinase</keyword>
<dbReference type="RefSeq" id="WP_346083769.1">
    <property type="nucleotide sequence ID" value="NZ_BAAAZK010000002.1"/>
</dbReference>
<evidence type="ECO:0000259" key="11">
    <source>
        <dbReference type="Pfam" id="PF13807"/>
    </source>
</evidence>
<feature type="transmembrane region" description="Helical" evidence="9">
    <location>
        <begin position="31"/>
        <end position="49"/>
    </location>
</feature>
<keyword evidence="3" id="KW-0808">Transferase</keyword>
<keyword evidence="13" id="KW-1185">Reference proteome</keyword>
<evidence type="ECO:0000259" key="10">
    <source>
        <dbReference type="Pfam" id="PF13614"/>
    </source>
</evidence>
<keyword evidence="9" id="KW-1133">Transmembrane helix</keyword>
<dbReference type="InterPro" id="IPR025669">
    <property type="entry name" value="AAA_dom"/>
</dbReference>
<feature type="domain" description="Tyrosine-protein kinase G-rich" evidence="11">
    <location>
        <begin position="437"/>
        <end position="513"/>
    </location>
</feature>
<evidence type="ECO:0000256" key="1">
    <source>
        <dbReference type="ARBA" id="ARBA00007316"/>
    </source>
</evidence>
<gene>
    <name evidence="12" type="ORF">GCM10022218_02500</name>
</gene>
<name>A0ABP7ZQM5_9SPHI</name>
<evidence type="ECO:0000256" key="9">
    <source>
        <dbReference type="SAM" id="Phobius"/>
    </source>
</evidence>
<proteinExistence type="inferred from homology"/>
<comment type="similarity">
    <text evidence="1">Belongs to the CpsD/CapB family.</text>
</comment>
<evidence type="ECO:0000256" key="4">
    <source>
        <dbReference type="ARBA" id="ARBA00022741"/>
    </source>
</evidence>
<dbReference type="SUPFAM" id="SSF52540">
    <property type="entry name" value="P-loop containing nucleoside triphosphate hydrolases"/>
    <property type="match status" value="1"/>
</dbReference>
<dbReference type="Pfam" id="PF13807">
    <property type="entry name" value="GNVR"/>
    <property type="match status" value="1"/>
</dbReference>
<comment type="catalytic activity">
    <reaction evidence="8">
        <text>L-tyrosyl-[protein] + ATP = O-phospho-L-tyrosyl-[protein] + ADP + H(+)</text>
        <dbReference type="Rhea" id="RHEA:10596"/>
        <dbReference type="Rhea" id="RHEA-COMP:10136"/>
        <dbReference type="Rhea" id="RHEA-COMP:20101"/>
        <dbReference type="ChEBI" id="CHEBI:15378"/>
        <dbReference type="ChEBI" id="CHEBI:30616"/>
        <dbReference type="ChEBI" id="CHEBI:46858"/>
        <dbReference type="ChEBI" id="CHEBI:61978"/>
        <dbReference type="ChEBI" id="CHEBI:456216"/>
        <dbReference type="EC" id="2.7.10.2"/>
    </reaction>
</comment>
<sequence>MNTIEKESGVVTRRDKSVNIVDLFKYLLFHWRWYVLSVLVFGGFFLYQYSKTPFMYSQSETVMIKTPMNTLATARITRPSNMYNSISVASEILQLKSKELMRQTISRIDGDMSYVVKQGIREVELYKNSPIRVELTAKAPDYNCAFKAIPVDDQYVLVKGWEDGKKDELRIAFDREVNTPFGRVRISKSRYYTSEFIGKEINVRKSSREAMVNYFSGNLKITQMEDDASLLQVSIDDRSPKRAADLITTLITVYNELSLKDKNQIAVNTANFIRARLNIIQRELGSVESDIEQIKTANEGMDIPTAGQMFVNDSRELQTERNKIETDIKLAEMMRQYLTDEKKQNELIPYNTGLVDQGVENQISEYNTILLRRQRLADGSGLENPVIKDIDRVLNEIRNNIHGAAENALTSLKIKRNNIQKIENQAQGKAVQMPEKQRILLSVERQQKVKEELYVFLLNKREENALNQAMTEDNIRVIDPAAGSQQPISPSKPKKFLLGMLLGFTLPTVVLLLLQALNMAVRDRKDIEQVLTVPFLGEIPLAKRSQQGEADVVVSNTGRDPLTEAFRILRTNINFMTRGGVLPKVLTFTSFSTGAGKTFSALNLATTLSYLDKQVVVVDLDLRKGTLSSKVGATMGKGVSHYLADASLPLSSIIHKSNSANNVDIIPIGTVAPNPVELLLSSRLDEMILTLREQYDYIVVDGVPVGIVADAKIVDRISDLTLFIVRAGKTDRRQLPELENIYRNKQLSNLAVVLNGLKLGAAGYGYGYSYGYGYGYVDSNKFSLRRFIKSMTNRFNTKH</sequence>
<feature type="domain" description="AAA" evidence="10">
    <location>
        <begin position="584"/>
        <end position="705"/>
    </location>
</feature>
<comment type="caution">
    <text evidence="12">The sequence shown here is derived from an EMBL/GenBank/DDBJ whole genome shotgun (WGS) entry which is preliminary data.</text>
</comment>
<dbReference type="InterPro" id="IPR050445">
    <property type="entry name" value="Bact_polysacc_biosynth/exp"/>
</dbReference>
<dbReference type="Proteomes" id="UP001500167">
    <property type="component" value="Unassembled WGS sequence"/>
</dbReference>
<keyword evidence="4" id="KW-0547">Nucleotide-binding</keyword>
<dbReference type="Gene3D" id="3.40.50.300">
    <property type="entry name" value="P-loop containing nucleotide triphosphate hydrolases"/>
    <property type="match status" value="1"/>
</dbReference>
<accession>A0ABP7ZQM5</accession>
<dbReference type="EMBL" id="BAAAZK010000002">
    <property type="protein sequence ID" value="GAA4168116.1"/>
    <property type="molecule type" value="Genomic_DNA"/>
</dbReference>
<evidence type="ECO:0000256" key="6">
    <source>
        <dbReference type="ARBA" id="ARBA00022840"/>
    </source>
</evidence>
<dbReference type="InterPro" id="IPR027417">
    <property type="entry name" value="P-loop_NTPase"/>
</dbReference>
<keyword evidence="9" id="KW-0812">Transmembrane</keyword>
<evidence type="ECO:0000256" key="7">
    <source>
        <dbReference type="ARBA" id="ARBA00023137"/>
    </source>
</evidence>
<dbReference type="PANTHER" id="PTHR32309">
    <property type="entry name" value="TYROSINE-PROTEIN KINASE"/>
    <property type="match status" value="1"/>
</dbReference>
<evidence type="ECO:0000256" key="8">
    <source>
        <dbReference type="ARBA" id="ARBA00051245"/>
    </source>
</evidence>
<keyword evidence="9" id="KW-0472">Membrane</keyword>
<keyword evidence="6" id="KW-0067">ATP-binding</keyword>
<evidence type="ECO:0000313" key="13">
    <source>
        <dbReference type="Proteomes" id="UP001500167"/>
    </source>
</evidence>
<evidence type="ECO:0000256" key="2">
    <source>
        <dbReference type="ARBA" id="ARBA00011903"/>
    </source>
</evidence>
<keyword evidence="5 12" id="KW-0418">Kinase</keyword>
<dbReference type="GO" id="GO:0016301">
    <property type="term" value="F:kinase activity"/>
    <property type="evidence" value="ECO:0007669"/>
    <property type="project" value="UniProtKB-KW"/>
</dbReference>
<dbReference type="InterPro" id="IPR005702">
    <property type="entry name" value="Wzc-like_C"/>
</dbReference>
<organism evidence="12 13">
    <name type="scientific">Sphingobacterium ginsenosidimutans</name>
    <dbReference type="NCBI Taxonomy" id="687845"/>
    <lineage>
        <taxon>Bacteria</taxon>
        <taxon>Pseudomonadati</taxon>
        <taxon>Bacteroidota</taxon>
        <taxon>Sphingobacteriia</taxon>
        <taxon>Sphingobacteriales</taxon>
        <taxon>Sphingobacteriaceae</taxon>
        <taxon>Sphingobacterium</taxon>
    </lineage>
</organism>